<keyword evidence="1" id="KW-0472">Membrane</keyword>
<feature type="transmembrane region" description="Helical" evidence="1">
    <location>
        <begin position="32"/>
        <end position="53"/>
    </location>
</feature>
<evidence type="ECO:0000313" key="2">
    <source>
        <dbReference type="EnsemblMetazoa" id="Aqu2.1.30821_001"/>
    </source>
</evidence>
<keyword evidence="1" id="KW-0812">Transmembrane</keyword>
<dbReference type="InParanoid" id="A0A1X7UT32"/>
<keyword evidence="1" id="KW-1133">Transmembrane helix</keyword>
<organism evidence="2">
    <name type="scientific">Amphimedon queenslandica</name>
    <name type="common">Sponge</name>
    <dbReference type="NCBI Taxonomy" id="400682"/>
    <lineage>
        <taxon>Eukaryota</taxon>
        <taxon>Metazoa</taxon>
        <taxon>Porifera</taxon>
        <taxon>Demospongiae</taxon>
        <taxon>Heteroscleromorpha</taxon>
        <taxon>Haplosclerida</taxon>
        <taxon>Niphatidae</taxon>
        <taxon>Amphimedon</taxon>
    </lineage>
</organism>
<evidence type="ECO:0000256" key="1">
    <source>
        <dbReference type="SAM" id="Phobius"/>
    </source>
</evidence>
<dbReference type="AlphaFoldDB" id="A0A1X7UT32"/>
<dbReference type="STRING" id="400682.A0A1X7UT32"/>
<protein>
    <submittedName>
        <fullName evidence="2">Uncharacterized protein</fullName>
    </submittedName>
</protein>
<name>A0A1X7UT32_AMPQE</name>
<proteinExistence type="predicted"/>
<accession>A0A1X7UT32</accession>
<reference evidence="2" key="1">
    <citation type="submission" date="2017-05" db="UniProtKB">
        <authorList>
            <consortium name="EnsemblMetazoa"/>
        </authorList>
    </citation>
    <scope>IDENTIFICATION</scope>
</reference>
<sequence length="56" mass="6286">MTAYLFMIFGGYQFYVSSYKSLLKHRSASMDVLIIALAITIAFVYSAPIQCIADKI</sequence>
<dbReference type="EnsemblMetazoa" id="Aqu2.1.30821_001">
    <property type="protein sequence ID" value="Aqu2.1.30821_001"/>
    <property type="gene ID" value="Aqu2.1.30821"/>
</dbReference>